<dbReference type="PANTHER" id="PTHR34408">
    <property type="entry name" value="FAMILY PROTEIN, PUTATIVE-RELATED"/>
    <property type="match status" value="1"/>
</dbReference>
<dbReference type="AlphaFoldDB" id="A0A427TE23"/>
<protein>
    <submittedName>
        <fullName evidence="2">SH3 domain-containing protein</fullName>
    </submittedName>
</protein>
<dbReference type="RefSeq" id="WP_125482266.1">
    <property type="nucleotide sequence ID" value="NZ_RSFW01000037.1"/>
</dbReference>
<dbReference type="InterPro" id="IPR052354">
    <property type="entry name" value="Cell_Wall_Dynamics_Protein"/>
</dbReference>
<dbReference type="PROSITE" id="PS51781">
    <property type="entry name" value="SH3B"/>
    <property type="match status" value="2"/>
</dbReference>
<dbReference type="SMART" id="SM00287">
    <property type="entry name" value="SH3b"/>
    <property type="match status" value="2"/>
</dbReference>
<dbReference type="EMBL" id="RSFW01000037">
    <property type="protein sequence ID" value="RSD21089.1"/>
    <property type="molecule type" value="Genomic_DNA"/>
</dbReference>
<dbReference type="Proteomes" id="UP000279911">
    <property type="component" value="Unassembled WGS sequence"/>
</dbReference>
<evidence type="ECO:0000313" key="2">
    <source>
        <dbReference type="EMBL" id="RSD21089.1"/>
    </source>
</evidence>
<feature type="domain" description="SH3b" evidence="1">
    <location>
        <begin position="194"/>
        <end position="255"/>
    </location>
</feature>
<proteinExistence type="predicted"/>
<evidence type="ECO:0000259" key="1">
    <source>
        <dbReference type="PROSITE" id="PS51781"/>
    </source>
</evidence>
<organism evidence="2 3">
    <name type="scientific">Mesobacillus subterraneus</name>
    <dbReference type="NCBI Taxonomy" id="285983"/>
    <lineage>
        <taxon>Bacteria</taxon>
        <taxon>Bacillati</taxon>
        <taxon>Bacillota</taxon>
        <taxon>Bacilli</taxon>
        <taxon>Bacillales</taxon>
        <taxon>Bacillaceae</taxon>
        <taxon>Mesobacillus</taxon>
    </lineage>
</organism>
<name>A0A427TE23_9BACI</name>
<reference evidence="3" key="1">
    <citation type="submission" date="2018-12" db="EMBL/GenBank/DDBJ databases">
        <title>Bacillus chawlae sp. nov., Bacillus glennii sp. nov., and Bacillus saganii sp. nov. Isolated from the Vehicle Assembly Building at Kennedy Space Center where the Viking Spacecraft were Assembled.</title>
        <authorList>
            <person name="Seuylemezian A."/>
            <person name="Vaishampayan P."/>
        </authorList>
    </citation>
    <scope>NUCLEOTIDE SEQUENCE [LARGE SCALE GENOMIC DNA]</scope>
    <source>
        <strain evidence="3">DSM 13966</strain>
    </source>
</reference>
<dbReference type="PANTHER" id="PTHR34408:SF1">
    <property type="entry name" value="GLYCOSYL HYDROLASE FAMILY 19 DOMAIN-CONTAINING PROTEIN HI_1415"/>
    <property type="match status" value="1"/>
</dbReference>
<feature type="domain" description="SH3b" evidence="1">
    <location>
        <begin position="126"/>
        <end position="188"/>
    </location>
</feature>
<accession>A0A427TE23</accession>
<evidence type="ECO:0000313" key="3">
    <source>
        <dbReference type="Proteomes" id="UP000279911"/>
    </source>
</evidence>
<dbReference type="InterPro" id="IPR003646">
    <property type="entry name" value="SH3-like_bac-type"/>
</dbReference>
<comment type="caution">
    <text evidence="2">The sequence shown here is derived from an EMBL/GenBank/DDBJ whole genome shotgun (WGS) entry which is preliminary data.</text>
</comment>
<gene>
    <name evidence="2" type="ORF">EJA10_22590</name>
</gene>
<dbReference type="Pfam" id="PF08239">
    <property type="entry name" value="SH3_3"/>
    <property type="match status" value="2"/>
</dbReference>
<sequence>MSVLYDEIFKGTLGSSIGIRSSLTKHVEFASANEVAPVNCSITIESDKHQKQNFAEATGDCKGQVYGYYSPAVNTFHIMGAASYVVKDGQTLELELSRRSAILTVKTVLKSPKPAPKPAIQAPKVLYKGTVTSKTLNIREKASSKAKKIGTLKKNVTVEVVASSNGWSKIKHGKGYGWVSTKYVKKIKTEKVLFKSKVKSQTLNVRKSPSIKATKLGKLKKDQKIEVVESSEGWYKIKYGKSYGYVSSKYTTKIK</sequence>
<dbReference type="Gene3D" id="2.30.30.40">
    <property type="entry name" value="SH3 Domains"/>
    <property type="match status" value="2"/>
</dbReference>